<dbReference type="PANTHER" id="PTHR21015:SF22">
    <property type="entry name" value="GLYCOSYLTRANSFERASE"/>
    <property type="match status" value="1"/>
</dbReference>
<keyword evidence="8 10" id="KW-0131">Cell cycle</keyword>
<keyword evidence="4 10" id="KW-0808">Transferase</keyword>
<name>A0A410QDM2_9FIRM</name>
<sequence>MKFLITGGGTGGHIYPALSIANEIKERYKNSDILYVGTKEGLESELVPKEGFKFETIRVEGLPRKLSKESIISSVKLIHGIFDSRKIINKFKPDIIIGTGGYVSGPVVYVGSKKKIPSIIHEQNAFPGITNKILSRYVTKIAVSFHESEKYFKYPGKIVFTGNPIRKSIISVNKEEAFKKLNIDPDIPFILSFGGSGGQKKLNDAMYWVVKKVASHSDVQIMHVTGKRFYSDFAANLKKDGIILKNNIKILPYFFDMPLGLNTASLVITSGGAIAIAELTALGIPSIIIPKSYTAENHQVYNGKAIEKAGAGLLILEKDLTGEKLYESIMKLIKDKNKLYEMSLNSKNIGRTNAASKIVDIVETILK</sequence>
<evidence type="ECO:0000256" key="6">
    <source>
        <dbReference type="ARBA" id="ARBA00022984"/>
    </source>
</evidence>
<comment type="catalytic activity">
    <reaction evidence="10">
        <text>di-trans,octa-cis-undecaprenyl diphospho-N-acetyl-alpha-D-muramoyl-L-alanyl-D-glutamyl-meso-2,6-diaminopimeloyl-D-alanyl-D-alanine + UDP-N-acetyl-alpha-D-glucosamine = di-trans,octa-cis-undecaprenyl diphospho-[N-acetyl-alpha-D-glucosaminyl-(1-&gt;4)]-N-acetyl-alpha-D-muramoyl-L-alanyl-D-glutamyl-meso-2,6-diaminopimeloyl-D-alanyl-D-alanine + UDP + H(+)</text>
        <dbReference type="Rhea" id="RHEA:31227"/>
        <dbReference type="ChEBI" id="CHEBI:15378"/>
        <dbReference type="ChEBI" id="CHEBI:57705"/>
        <dbReference type="ChEBI" id="CHEBI:58223"/>
        <dbReference type="ChEBI" id="CHEBI:61387"/>
        <dbReference type="ChEBI" id="CHEBI:61388"/>
        <dbReference type="EC" id="2.4.1.227"/>
    </reaction>
</comment>
<evidence type="ECO:0000259" key="11">
    <source>
        <dbReference type="Pfam" id="PF03033"/>
    </source>
</evidence>
<dbReference type="UniPathway" id="UPA00219"/>
<evidence type="ECO:0000313" key="14">
    <source>
        <dbReference type="Proteomes" id="UP000287969"/>
    </source>
</evidence>
<dbReference type="SUPFAM" id="SSF53756">
    <property type="entry name" value="UDP-Glycosyltransferase/glycogen phosphorylase"/>
    <property type="match status" value="1"/>
</dbReference>
<reference evidence="14" key="1">
    <citation type="submission" date="2019-01" db="EMBL/GenBank/DDBJ databases">
        <title>Draft genomes of a novel of Sporanaerobacter strains.</title>
        <authorList>
            <person name="Ma S."/>
        </authorList>
    </citation>
    <scope>NUCLEOTIDE SEQUENCE [LARGE SCALE GENOMIC DNA]</scope>
    <source>
        <strain evidence="14">NJN-17</strain>
    </source>
</reference>
<dbReference type="GO" id="GO:0050511">
    <property type="term" value="F:undecaprenyldiphospho-muramoylpentapeptide beta-N-acetylglucosaminyltransferase activity"/>
    <property type="evidence" value="ECO:0007669"/>
    <property type="project" value="UniProtKB-UniRule"/>
</dbReference>
<comment type="pathway">
    <text evidence="10">Cell wall biogenesis; peptidoglycan biosynthesis.</text>
</comment>
<organism evidence="13 14">
    <name type="scientific">Acidilutibacter cellobiosedens</name>
    <dbReference type="NCBI Taxonomy" id="2507161"/>
    <lineage>
        <taxon>Bacteria</taxon>
        <taxon>Bacillati</taxon>
        <taxon>Bacillota</taxon>
        <taxon>Tissierellia</taxon>
        <taxon>Tissierellales</taxon>
        <taxon>Acidilutibacteraceae</taxon>
        <taxon>Acidilutibacter</taxon>
    </lineage>
</organism>
<feature type="domain" description="Glycosyl transferase family 28 C-terminal" evidence="12">
    <location>
        <begin position="190"/>
        <end position="355"/>
    </location>
</feature>
<evidence type="ECO:0000313" key="13">
    <source>
        <dbReference type="EMBL" id="QAT62085.1"/>
    </source>
</evidence>
<dbReference type="RefSeq" id="WP_128752688.1">
    <property type="nucleotide sequence ID" value="NZ_CP035282.1"/>
</dbReference>
<comment type="function">
    <text evidence="10">Cell wall formation. Catalyzes the transfer of a GlcNAc subunit on undecaprenyl-pyrophosphoryl-MurNAc-pentapeptide (lipid intermediate I) to form undecaprenyl-pyrophosphoryl-MurNAc-(pentapeptide)GlcNAc (lipid intermediate II).</text>
</comment>
<keyword evidence="3 10" id="KW-0328">Glycosyltransferase</keyword>
<dbReference type="Pfam" id="PF03033">
    <property type="entry name" value="Glyco_transf_28"/>
    <property type="match status" value="1"/>
</dbReference>
<accession>A0A410QDM2</accession>
<evidence type="ECO:0000256" key="8">
    <source>
        <dbReference type="ARBA" id="ARBA00023306"/>
    </source>
</evidence>
<keyword evidence="7 10" id="KW-0472">Membrane</keyword>
<evidence type="ECO:0000256" key="3">
    <source>
        <dbReference type="ARBA" id="ARBA00022676"/>
    </source>
</evidence>
<dbReference type="EC" id="2.4.1.227" evidence="10"/>
<dbReference type="NCBIfam" id="TIGR01133">
    <property type="entry name" value="murG"/>
    <property type="match status" value="1"/>
</dbReference>
<keyword evidence="9 10" id="KW-0961">Cell wall biogenesis/degradation</keyword>
<dbReference type="KEGG" id="spoa:EQM13_11050"/>
<feature type="binding site" evidence="10">
    <location>
        <position position="166"/>
    </location>
    <ligand>
        <name>UDP-N-acetyl-alpha-D-glucosamine</name>
        <dbReference type="ChEBI" id="CHEBI:57705"/>
    </ligand>
</feature>
<proteinExistence type="inferred from homology"/>
<feature type="binding site" evidence="10">
    <location>
        <position position="124"/>
    </location>
    <ligand>
        <name>UDP-N-acetyl-alpha-D-glucosamine</name>
        <dbReference type="ChEBI" id="CHEBI:57705"/>
    </ligand>
</feature>
<keyword evidence="2 10" id="KW-0132">Cell division</keyword>
<evidence type="ECO:0000256" key="4">
    <source>
        <dbReference type="ARBA" id="ARBA00022679"/>
    </source>
</evidence>
<keyword evidence="14" id="KW-1185">Reference proteome</keyword>
<dbReference type="GO" id="GO:0005975">
    <property type="term" value="P:carbohydrate metabolic process"/>
    <property type="evidence" value="ECO:0007669"/>
    <property type="project" value="InterPro"/>
</dbReference>
<evidence type="ECO:0000256" key="5">
    <source>
        <dbReference type="ARBA" id="ARBA00022960"/>
    </source>
</evidence>
<evidence type="ECO:0000256" key="10">
    <source>
        <dbReference type="HAMAP-Rule" id="MF_00033"/>
    </source>
</evidence>
<evidence type="ECO:0000256" key="7">
    <source>
        <dbReference type="ARBA" id="ARBA00023136"/>
    </source>
</evidence>
<dbReference type="HAMAP" id="MF_00033">
    <property type="entry name" value="MurG"/>
    <property type="match status" value="1"/>
</dbReference>
<evidence type="ECO:0000259" key="12">
    <source>
        <dbReference type="Pfam" id="PF04101"/>
    </source>
</evidence>
<feature type="domain" description="Glycosyltransferase family 28 N-terminal" evidence="11">
    <location>
        <begin position="3"/>
        <end position="142"/>
    </location>
</feature>
<evidence type="ECO:0000256" key="1">
    <source>
        <dbReference type="ARBA" id="ARBA00022475"/>
    </source>
</evidence>
<dbReference type="GO" id="GO:0005886">
    <property type="term" value="C:plasma membrane"/>
    <property type="evidence" value="ECO:0007669"/>
    <property type="project" value="UniProtKB-SubCell"/>
</dbReference>
<evidence type="ECO:0000256" key="2">
    <source>
        <dbReference type="ARBA" id="ARBA00022618"/>
    </source>
</evidence>
<dbReference type="Proteomes" id="UP000287969">
    <property type="component" value="Chromosome"/>
</dbReference>
<dbReference type="OrthoDB" id="9808936at2"/>
<dbReference type="InterPro" id="IPR007235">
    <property type="entry name" value="Glyco_trans_28_C"/>
</dbReference>
<feature type="binding site" evidence="10">
    <location>
        <position position="196"/>
    </location>
    <ligand>
        <name>UDP-N-acetyl-alpha-D-glucosamine</name>
        <dbReference type="ChEBI" id="CHEBI:57705"/>
    </ligand>
</feature>
<evidence type="ECO:0000256" key="9">
    <source>
        <dbReference type="ARBA" id="ARBA00023316"/>
    </source>
</evidence>
<dbReference type="AlphaFoldDB" id="A0A410QDM2"/>
<keyword evidence="6 10" id="KW-0573">Peptidoglycan synthesis</keyword>
<dbReference type="Gene3D" id="3.40.50.2000">
    <property type="entry name" value="Glycogen Phosphorylase B"/>
    <property type="match status" value="2"/>
</dbReference>
<dbReference type="PANTHER" id="PTHR21015">
    <property type="entry name" value="UDP-N-ACETYLGLUCOSAMINE--N-ACETYLMURAMYL-(PENTAPEPTIDE) PYROPHOSPHORYL-UNDECAPRENOL N-ACETYLGLUCOSAMINE TRANSFERASE 1"/>
    <property type="match status" value="1"/>
</dbReference>
<dbReference type="InterPro" id="IPR004276">
    <property type="entry name" value="GlycoTrans_28_N"/>
</dbReference>
<keyword evidence="1 10" id="KW-1003">Cell membrane</keyword>
<dbReference type="InterPro" id="IPR006009">
    <property type="entry name" value="GlcNAc_MurG"/>
</dbReference>
<comment type="similarity">
    <text evidence="10">Belongs to the glycosyltransferase 28 family. MurG subfamily.</text>
</comment>
<dbReference type="Pfam" id="PF04101">
    <property type="entry name" value="Glyco_tran_28_C"/>
    <property type="match status" value="1"/>
</dbReference>
<protein>
    <recommendedName>
        <fullName evidence="10">UDP-N-acetylglucosamine--N-acetylmuramyl-(pentapeptide) pyrophosphoryl-undecaprenol N-acetylglucosamine transferase</fullName>
        <ecNumber evidence="10">2.4.1.227</ecNumber>
    </recommendedName>
    <alternativeName>
        <fullName evidence="10">Undecaprenyl-PP-MurNAc-pentapeptide-UDPGlcNAc GlcNAc transferase</fullName>
    </alternativeName>
</protein>
<dbReference type="GO" id="GO:0009252">
    <property type="term" value="P:peptidoglycan biosynthetic process"/>
    <property type="evidence" value="ECO:0007669"/>
    <property type="project" value="UniProtKB-UniRule"/>
</dbReference>
<keyword evidence="5 10" id="KW-0133">Cell shape</keyword>
<dbReference type="GO" id="GO:0071555">
    <property type="term" value="P:cell wall organization"/>
    <property type="evidence" value="ECO:0007669"/>
    <property type="project" value="UniProtKB-KW"/>
</dbReference>
<gene>
    <name evidence="10 13" type="primary">murG</name>
    <name evidence="13" type="ORF">EQM13_11050</name>
</gene>
<dbReference type="GO" id="GO:0051301">
    <property type="term" value="P:cell division"/>
    <property type="evidence" value="ECO:0007669"/>
    <property type="project" value="UniProtKB-KW"/>
</dbReference>
<feature type="binding site" evidence="10">
    <location>
        <begin position="10"/>
        <end position="12"/>
    </location>
    <ligand>
        <name>UDP-N-acetyl-alpha-D-glucosamine</name>
        <dbReference type="ChEBI" id="CHEBI:57705"/>
    </ligand>
</feature>
<dbReference type="CDD" id="cd03785">
    <property type="entry name" value="GT28_MurG"/>
    <property type="match status" value="1"/>
</dbReference>
<feature type="binding site" evidence="10">
    <location>
        <position position="299"/>
    </location>
    <ligand>
        <name>UDP-N-acetyl-alpha-D-glucosamine</name>
        <dbReference type="ChEBI" id="CHEBI:57705"/>
    </ligand>
</feature>
<dbReference type="EMBL" id="CP035282">
    <property type="protein sequence ID" value="QAT62085.1"/>
    <property type="molecule type" value="Genomic_DNA"/>
</dbReference>
<comment type="caution">
    <text evidence="10">Lacks conserved residue(s) required for the propagation of feature annotation.</text>
</comment>
<dbReference type="GO" id="GO:0051991">
    <property type="term" value="F:UDP-N-acetyl-D-glucosamine:N-acetylmuramoyl-L-alanyl-D-glutamyl-meso-2,6-diaminopimelyl-D-alanyl-D-alanine-diphosphoundecaprenol 4-beta-N-acetylglucosaminlytransferase activity"/>
    <property type="evidence" value="ECO:0007669"/>
    <property type="project" value="RHEA"/>
</dbReference>
<comment type="subcellular location">
    <subcellularLocation>
        <location evidence="10">Cell membrane</location>
        <topology evidence="10">Peripheral membrane protein</topology>
        <orientation evidence="10">Cytoplasmic side</orientation>
    </subcellularLocation>
</comment>
<dbReference type="GO" id="GO:0008360">
    <property type="term" value="P:regulation of cell shape"/>
    <property type="evidence" value="ECO:0007669"/>
    <property type="project" value="UniProtKB-KW"/>
</dbReference>